<dbReference type="PROSITE" id="PS50030">
    <property type="entry name" value="UBA"/>
    <property type="match status" value="2"/>
</dbReference>
<feature type="region of interest" description="Disordered" evidence="6">
    <location>
        <begin position="209"/>
        <end position="272"/>
    </location>
</feature>
<dbReference type="GO" id="GO:0043161">
    <property type="term" value="P:proteasome-mediated ubiquitin-dependent protein catabolic process"/>
    <property type="evidence" value="ECO:0007669"/>
    <property type="project" value="UniProtKB-UniRule"/>
</dbReference>
<feature type="domain" description="UBA" evidence="7">
    <location>
        <begin position="153"/>
        <end position="193"/>
    </location>
</feature>
<accession>A0A4Q9N1E9</accession>
<dbReference type="NCBIfam" id="TIGR00601">
    <property type="entry name" value="rad23"/>
    <property type="match status" value="1"/>
</dbReference>
<gene>
    <name evidence="9" type="ORF">BD311DRAFT_711565</name>
</gene>
<dbReference type="FunFam" id="1.10.8.10:FF:000002">
    <property type="entry name" value="UV excision repair protein RAD23 homolog"/>
    <property type="match status" value="1"/>
</dbReference>
<dbReference type="CDD" id="cd14281">
    <property type="entry name" value="UBA2_Rad23_like"/>
    <property type="match status" value="1"/>
</dbReference>
<dbReference type="EMBL" id="ML143390">
    <property type="protein sequence ID" value="TBU33648.1"/>
    <property type="molecule type" value="Genomic_DNA"/>
</dbReference>
<evidence type="ECO:0000313" key="9">
    <source>
        <dbReference type="EMBL" id="TBU33648.1"/>
    </source>
</evidence>
<evidence type="ECO:0000256" key="4">
    <source>
        <dbReference type="ARBA" id="ARBA00023242"/>
    </source>
</evidence>
<dbReference type="PANTHER" id="PTHR10621">
    <property type="entry name" value="UV EXCISION REPAIR PROTEIN RAD23"/>
    <property type="match status" value="1"/>
</dbReference>
<dbReference type="FunFam" id="1.10.8.10:FF:000003">
    <property type="entry name" value="UV excision repair protein RAD23 homolog"/>
    <property type="match status" value="1"/>
</dbReference>
<evidence type="ECO:0000256" key="1">
    <source>
        <dbReference type="ARBA" id="ARBA00022737"/>
    </source>
</evidence>
<dbReference type="InterPro" id="IPR000626">
    <property type="entry name" value="Ubiquitin-like_dom"/>
</dbReference>
<dbReference type="InterPro" id="IPR004806">
    <property type="entry name" value="Rad23"/>
</dbReference>
<dbReference type="InterPro" id="IPR029071">
    <property type="entry name" value="Ubiquitin-like_domsf"/>
</dbReference>
<dbReference type="Gene3D" id="1.10.8.10">
    <property type="entry name" value="DNA helicase RuvA subunit, C-terminal domain"/>
    <property type="match status" value="2"/>
</dbReference>
<dbReference type="SMART" id="SM00165">
    <property type="entry name" value="UBA"/>
    <property type="match status" value="2"/>
</dbReference>
<dbReference type="InterPro" id="IPR015940">
    <property type="entry name" value="UBA"/>
</dbReference>
<feature type="region of interest" description="Disordered" evidence="6">
    <location>
        <begin position="76"/>
        <end position="129"/>
    </location>
</feature>
<dbReference type="InterPro" id="IPR015360">
    <property type="entry name" value="XPC-bd"/>
</dbReference>
<dbReference type="FunFam" id="3.10.20.90:FF:000254">
    <property type="entry name" value="UV excision repair protein Rad23"/>
    <property type="match status" value="1"/>
</dbReference>
<protein>
    <recommendedName>
        <fullName evidence="5">UV excision repair protein RAD23</fullName>
    </recommendedName>
</protein>
<dbReference type="SUPFAM" id="SSF46934">
    <property type="entry name" value="UBA-like"/>
    <property type="match status" value="2"/>
</dbReference>
<feature type="domain" description="UBA" evidence="7">
    <location>
        <begin position="347"/>
        <end position="388"/>
    </location>
</feature>
<keyword evidence="2 5" id="KW-0227">DNA damage</keyword>
<dbReference type="PANTHER" id="PTHR10621:SF0">
    <property type="entry name" value="UV EXCISION REPAIR PROTEIN RAD23"/>
    <property type="match status" value="1"/>
</dbReference>
<dbReference type="GO" id="GO:0003684">
    <property type="term" value="F:damaged DNA binding"/>
    <property type="evidence" value="ECO:0007669"/>
    <property type="project" value="UniProtKB-UniRule"/>
</dbReference>
<sequence>MKITVKTLQQKVFQIDAEGSDTVGDLKRKIQETQGHALESQKLIYSGKVLPDSKTVESCEIKEKDFLVLMVSKPKPAPSNAPPVTSGAPVAAAPPAAAAPAPVPQATSSATALAPAPAAPQPPNAPILTPAQAAPIEGAAPVPAGDGSFLTGEALQSTVNNMIEMGFEREQVMRALRASFNNPERAVEYLFNGIPAHLEHMASAAPAAPALPAAQGQPSVATPAQPAQPVAQQPVQQPAAQPQNLFQLAQQQQQQAAHPGVGAGLGGAGGGGSLADHPQIQHLRQLMQQNPQLAQPIIQELAAQNPGLAQVLGQNPEMLAQLLSGALAGEGDEGGDIPPGAQVVHVTEEERAAIERLEALGFPRQAVIEAYFACDKNEELAANYLFDGAFDDQGEP</sequence>
<dbReference type="Gene3D" id="1.10.10.540">
    <property type="entry name" value="XPC-binding domain"/>
    <property type="match status" value="1"/>
</dbReference>
<dbReference type="SMART" id="SM00727">
    <property type="entry name" value="STI1"/>
    <property type="match status" value="1"/>
</dbReference>
<name>A0A4Q9N1E9_9APHY</name>
<dbReference type="Pfam" id="PF09280">
    <property type="entry name" value="XPC-binding"/>
    <property type="match status" value="1"/>
</dbReference>
<evidence type="ECO:0000256" key="5">
    <source>
        <dbReference type="RuleBase" id="RU367049"/>
    </source>
</evidence>
<keyword evidence="3 5" id="KW-0234">DNA repair</keyword>
<comment type="function">
    <text evidence="5">Multiubiquitin chain receptor involved in modulation of proteasomal degradation. Involved in nucleotide excision repair.</text>
</comment>
<evidence type="ECO:0000256" key="2">
    <source>
        <dbReference type="ARBA" id="ARBA00022763"/>
    </source>
</evidence>
<keyword evidence="1" id="KW-0677">Repeat</keyword>
<dbReference type="GO" id="GO:0005654">
    <property type="term" value="C:nucleoplasm"/>
    <property type="evidence" value="ECO:0007669"/>
    <property type="project" value="TreeGrafter"/>
</dbReference>
<dbReference type="PRINTS" id="PR01839">
    <property type="entry name" value="RAD23PROTEIN"/>
</dbReference>
<feature type="domain" description="Ubiquitin-like" evidence="8">
    <location>
        <begin position="1"/>
        <end position="76"/>
    </location>
</feature>
<comment type="subcellular location">
    <subcellularLocation>
        <location evidence="5">Nucleus</location>
    </subcellularLocation>
    <subcellularLocation>
        <location evidence="5">Cytoplasm</location>
    </subcellularLocation>
</comment>
<keyword evidence="5" id="KW-0963">Cytoplasm</keyword>
<proteinExistence type="inferred from homology"/>
<feature type="compositionally biased region" description="Gly residues" evidence="6">
    <location>
        <begin position="261"/>
        <end position="272"/>
    </location>
</feature>
<dbReference type="OrthoDB" id="419317at2759"/>
<dbReference type="Pfam" id="PF00627">
    <property type="entry name" value="UBA"/>
    <property type="match status" value="2"/>
</dbReference>
<dbReference type="Pfam" id="PF00240">
    <property type="entry name" value="ubiquitin"/>
    <property type="match status" value="1"/>
</dbReference>
<dbReference type="GO" id="GO:0070628">
    <property type="term" value="F:proteasome binding"/>
    <property type="evidence" value="ECO:0007669"/>
    <property type="project" value="TreeGrafter"/>
</dbReference>
<feature type="compositionally biased region" description="Low complexity" evidence="6">
    <location>
        <begin position="209"/>
        <end position="260"/>
    </location>
</feature>
<dbReference type="SUPFAM" id="SSF101238">
    <property type="entry name" value="XPC-binding domain"/>
    <property type="match status" value="1"/>
</dbReference>
<feature type="compositionally biased region" description="Low complexity" evidence="6">
    <location>
        <begin position="82"/>
        <end position="116"/>
    </location>
</feature>
<dbReference type="InterPro" id="IPR009060">
    <property type="entry name" value="UBA-like_sf"/>
</dbReference>
<dbReference type="SUPFAM" id="SSF54236">
    <property type="entry name" value="Ubiquitin-like"/>
    <property type="match status" value="1"/>
</dbReference>
<dbReference type="InterPro" id="IPR006636">
    <property type="entry name" value="STI1_HS-bd"/>
</dbReference>
<dbReference type="InterPro" id="IPR036353">
    <property type="entry name" value="XPC-bd_sf"/>
</dbReference>
<dbReference type="AlphaFoldDB" id="A0A4Q9N1E9"/>
<reference evidence="9" key="1">
    <citation type="submission" date="2019-01" db="EMBL/GenBank/DDBJ databases">
        <title>Draft genome sequences of three monokaryotic isolates of the white-rot basidiomycete fungus Dichomitus squalens.</title>
        <authorList>
            <consortium name="DOE Joint Genome Institute"/>
            <person name="Lopez S.C."/>
            <person name="Andreopoulos B."/>
            <person name="Pangilinan J."/>
            <person name="Lipzen A."/>
            <person name="Riley R."/>
            <person name="Ahrendt S."/>
            <person name="Ng V."/>
            <person name="Barry K."/>
            <person name="Daum C."/>
            <person name="Grigoriev I.V."/>
            <person name="Hilden K.S."/>
            <person name="Makela M.R."/>
            <person name="de Vries R.P."/>
        </authorList>
    </citation>
    <scope>NUCLEOTIDE SEQUENCE [LARGE SCALE GENOMIC DNA]</scope>
    <source>
        <strain evidence="9">OM18370.1</strain>
    </source>
</reference>
<dbReference type="GO" id="GO:0006289">
    <property type="term" value="P:nucleotide-excision repair"/>
    <property type="evidence" value="ECO:0007669"/>
    <property type="project" value="UniProtKB-UniRule"/>
</dbReference>
<organism evidence="9">
    <name type="scientific">Dichomitus squalens</name>
    <dbReference type="NCBI Taxonomy" id="114155"/>
    <lineage>
        <taxon>Eukaryota</taxon>
        <taxon>Fungi</taxon>
        <taxon>Dikarya</taxon>
        <taxon>Basidiomycota</taxon>
        <taxon>Agaricomycotina</taxon>
        <taxon>Agaricomycetes</taxon>
        <taxon>Polyporales</taxon>
        <taxon>Polyporaceae</taxon>
        <taxon>Dichomitus</taxon>
    </lineage>
</organism>
<evidence type="ECO:0000259" key="7">
    <source>
        <dbReference type="PROSITE" id="PS50030"/>
    </source>
</evidence>
<dbReference type="Gene3D" id="3.10.20.90">
    <property type="entry name" value="Phosphatidylinositol 3-kinase Catalytic Subunit, Chain A, domain 1"/>
    <property type="match status" value="1"/>
</dbReference>
<evidence type="ECO:0000256" key="3">
    <source>
        <dbReference type="ARBA" id="ARBA00023204"/>
    </source>
</evidence>
<evidence type="ECO:0000259" key="8">
    <source>
        <dbReference type="PROSITE" id="PS50053"/>
    </source>
</evidence>
<dbReference type="PROSITE" id="PS50053">
    <property type="entry name" value="UBIQUITIN_2"/>
    <property type="match status" value="1"/>
</dbReference>
<evidence type="ECO:0000256" key="6">
    <source>
        <dbReference type="SAM" id="MobiDB-lite"/>
    </source>
</evidence>
<keyword evidence="4 5" id="KW-0539">Nucleus</keyword>
<dbReference type="GO" id="GO:0031593">
    <property type="term" value="F:polyubiquitin modification-dependent protein binding"/>
    <property type="evidence" value="ECO:0007669"/>
    <property type="project" value="UniProtKB-UniRule"/>
</dbReference>
<comment type="similarity">
    <text evidence="5">Belongs to the RAD23 family.</text>
</comment>
<dbReference type="CDD" id="cd14280">
    <property type="entry name" value="UBA1_Rad23_like"/>
    <property type="match status" value="1"/>
</dbReference>
<dbReference type="CDD" id="cd01805">
    <property type="entry name" value="Ubl_Rad23"/>
    <property type="match status" value="1"/>
</dbReference>
<dbReference type="SMART" id="SM00213">
    <property type="entry name" value="UBQ"/>
    <property type="match status" value="1"/>
</dbReference>
<dbReference type="GO" id="GO:0043130">
    <property type="term" value="F:ubiquitin binding"/>
    <property type="evidence" value="ECO:0007669"/>
    <property type="project" value="UniProtKB-UniRule"/>
</dbReference>
<dbReference type="Proteomes" id="UP000292957">
    <property type="component" value="Unassembled WGS sequence"/>
</dbReference>
<dbReference type="GO" id="GO:0005829">
    <property type="term" value="C:cytosol"/>
    <property type="evidence" value="ECO:0007669"/>
    <property type="project" value="TreeGrafter"/>
</dbReference>